<evidence type="ECO:0000313" key="2">
    <source>
        <dbReference type="EMBL" id="KAB7494191.1"/>
    </source>
</evidence>
<dbReference type="AlphaFoldDB" id="A0A5N5SJE9"/>
<feature type="region of interest" description="Disordered" evidence="1">
    <location>
        <begin position="62"/>
        <end position="105"/>
    </location>
</feature>
<gene>
    <name evidence="2" type="ORF">Anas_04717</name>
</gene>
<reference evidence="2 3" key="1">
    <citation type="journal article" date="2019" name="PLoS Biol.">
        <title>Sex chromosomes control vertical transmission of feminizing Wolbachia symbionts in an isopod.</title>
        <authorList>
            <person name="Becking T."/>
            <person name="Chebbi M.A."/>
            <person name="Giraud I."/>
            <person name="Moumen B."/>
            <person name="Laverre T."/>
            <person name="Caubet Y."/>
            <person name="Peccoud J."/>
            <person name="Gilbert C."/>
            <person name="Cordaux R."/>
        </authorList>
    </citation>
    <scope>NUCLEOTIDE SEQUENCE [LARGE SCALE GENOMIC DNA]</scope>
    <source>
        <strain evidence="2">ANa2</strain>
        <tissue evidence="2">Whole body excluding digestive tract and cuticle</tissue>
    </source>
</reference>
<sequence length="105" mass="12389">MRFTIPSVIFFGLVIMATECIPIMKLYWFVKERISDVAHIKKRQYQRTEDYDNALVEYVHEEDMQYPGDDSDNYEDQNEDGDSFEDQNGDVDFKNVVDLSDEDCV</sequence>
<accession>A0A5N5SJE9</accession>
<proteinExistence type="predicted"/>
<dbReference type="EMBL" id="SEYY01024356">
    <property type="protein sequence ID" value="KAB7494191.1"/>
    <property type="molecule type" value="Genomic_DNA"/>
</dbReference>
<evidence type="ECO:0000313" key="3">
    <source>
        <dbReference type="Proteomes" id="UP000326759"/>
    </source>
</evidence>
<evidence type="ECO:0000256" key="1">
    <source>
        <dbReference type="SAM" id="MobiDB-lite"/>
    </source>
</evidence>
<comment type="caution">
    <text evidence="2">The sequence shown here is derived from an EMBL/GenBank/DDBJ whole genome shotgun (WGS) entry which is preliminary data.</text>
</comment>
<name>A0A5N5SJE9_9CRUS</name>
<keyword evidence="3" id="KW-1185">Reference proteome</keyword>
<dbReference type="Proteomes" id="UP000326759">
    <property type="component" value="Unassembled WGS sequence"/>
</dbReference>
<organism evidence="2 3">
    <name type="scientific">Armadillidium nasatum</name>
    <dbReference type="NCBI Taxonomy" id="96803"/>
    <lineage>
        <taxon>Eukaryota</taxon>
        <taxon>Metazoa</taxon>
        <taxon>Ecdysozoa</taxon>
        <taxon>Arthropoda</taxon>
        <taxon>Crustacea</taxon>
        <taxon>Multicrustacea</taxon>
        <taxon>Malacostraca</taxon>
        <taxon>Eumalacostraca</taxon>
        <taxon>Peracarida</taxon>
        <taxon>Isopoda</taxon>
        <taxon>Oniscidea</taxon>
        <taxon>Crinocheta</taxon>
        <taxon>Armadillidiidae</taxon>
        <taxon>Armadillidium</taxon>
    </lineage>
</organism>
<protein>
    <submittedName>
        <fullName evidence="2">Uncharacterized protein</fullName>
    </submittedName>
</protein>
<feature type="compositionally biased region" description="Acidic residues" evidence="1">
    <location>
        <begin position="69"/>
        <end position="89"/>
    </location>
</feature>